<dbReference type="RefSeq" id="XP_023196649.1">
    <property type="nucleotide sequence ID" value="XM_023340881.1"/>
</dbReference>
<feature type="region of interest" description="Disordered" evidence="1">
    <location>
        <begin position="575"/>
        <end position="648"/>
    </location>
</feature>
<evidence type="ECO:0000313" key="3">
    <source>
        <dbReference type="Proteomes" id="UP000002852"/>
    </source>
</evidence>
<reference evidence="2" key="3">
    <citation type="submission" date="2025-08" db="UniProtKB">
        <authorList>
            <consortium name="Ensembl"/>
        </authorList>
    </citation>
    <scope>IDENTIFICATION</scope>
    <source>
        <strain evidence="2">JP 163 A</strain>
    </source>
</reference>
<dbReference type="AlphaFoldDB" id="A0A3B5QQN9"/>
<reference evidence="2" key="4">
    <citation type="submission" date="2025-09" db="UniProtKB">
        <authorList>
            <consortium name="Ensembl"/>
        </authorList>
    </citation>
    <scope>IDENTIFICATION</scope>
    <source>
        <strain evidence="2">JP 163 A</strain>
    </source>
</reference>
<dbReference type="InParanoid" id="A0A3B5QQN9"/>
<dbReference type="InterPro" id="IPR026152">
    <property type="entry name" value="SARG"/>
</dbReference>
<dbReference type="Proteomes" id="UP000002852">
    <property type="component" value="Unassembled WGS sequence"/>
</dbReference>
<dbReference type="PANTHER" id="PTHR21555:SF0">
    <property type="entry name" value="SPECIFICALLY ANDROGEN-REGULATED GENE PROTEIN"/>
    <property type="match status" value="1"/>
</dbReference>
<feature type="region of interest" description="Disordered" evidence="1">
    <location>
        <begin position="427"/>
        <end position="454"/>
    </location>
</feature>
<feature type="region of interest" description="Disordered" evidence="1">
    <location>
        <begin position="295"/>
        <end position="404"/>
    </location>
</feature>
<feature type="region of interest" description="Disordered" evidence="1">
    <location>
        <begin position="65"/>
        <end position="86"/>
    </location>
</feature>
<feature type="compositionally biased region" description="Pro residues" evidence="1">
    <location>
        <begin position="295"/>
        <end position="307"/>
    </location>
</feature>
<feature type="compositionally biased region" description="Pro residues" evidence="1">
    <location>
        <begin position="355"/>
        <end position="371"/>
    </location>
</feature>
<accession>A0A3B5QQN9</accession>
<sequence>MSKSGTWPGNVAMESLSNMDSAGSYDSVISTISAWSEDSMEYLSAEEKACLMFLEETIEALEVQEDSGLSNDEPDMWSKTETQDQIRSNDVPTEMLKSGSLRISTLSPHTTADSPSAGLTTECGTEHLAANQNSNPQSASTSAVGMKYVKTEDLGVETGPLVSNSGYTTSSSDKTVDVSKLDGDLVLENVTNSGDASENDLDIIPPPTDFRDEPEPDLLPEAMTVVPPPAAMTVEAMTVVPPPETMTVVLPPEAMTVVLPPETITVEAMTMIPPLETMTVVPPPAAMTVEATSVVPPPEATAPPPPSNSFTKQKQTVDVEQMRMRASVKRSVVDSSAAEDSSSKASEVASLLPQMNPPTEPSEPRNPPAVAPKPKKLPSSIILKSPTTPTHGNPGHSVPSQGDRMLLDPQKVHMEALKKLGLLKDNKEEASRAVSPKISLKSASHKWSPASPSPPVSPAALLTPPVTPSLTPVISPLQAIVPQQSVLAPIMSPSASSASPPIEDVDILPAPAAFSDGFGLSGDELPAVTEAPFSTLPNTSPPKVINMKSATLERSGLGLSRQMFNQSLLEITDGEQDPKLLRNTRPRPASLGTRKDFSHTKGEGLVASGTSESQKPQPTQAFHRRESSKLPRSQGISVMICPRAENEEDRRQALKKLGLLRD</sequence>
<evidence type="ECO:0000256" key="1">
    <source>
        <dbReference type="SAM" id="MobiDB-lite"/>
    </source>
</evidence>
<keyword evidence="3" id="KW-1185">Reference proteome</keyword>
<reference evidence="3" key="2">
    <citation type="journal article" date="2013" name="Nat. Genet.">
        <title>The genome of the platyfish, Xiphophorus maculatus, provides insights into evolutionary adaptation and several complex traits.</title>
        <authorList>
            <person name="Schartl M."/>
            <person name="Walter R.B."/>
            <person name="Shen Y."/>
            <person name="Garcia T."/>
            <person name="Catchen J."/>
            <person name="Amores A."/>
            <person name="Braasch I."/>
            <person name="Chalopin D."/>
            <person name="Volff J.N."/>
            <person name="Lesch K.P."/>
            <person name="Bisazza A."/>
            <person name="Minx P."/>
            <person name="Hillier L."/>
            <person name="Wilson R.K."/>
            <person name="Fuerstenberg S."/>
            <person name="Boore J."/>
            <person name="Searle S."/>
            <person name="Postlethwait J.H."/>
            <person name="Warren W.C."/>
        </authorList>
    </citation>
    <scope>NUCLEOTIDE SEQUENCE [LARGE SCALE GENOMIC DNA]</scope>
    <source>
        <strain evidence="3">JP 163 A</strain>
    </source>
</reference>
<evidence type="ECO:0000313" key="2">
    <source>
        <dbReference type="Ensembl" id="ENSXMAP00000032911.1"/>
    </source>
</evidence>
<dbReference type="GeneTree" id="ENSGT00390000017874"/>
<feature type="compositionally biased region" description="Basic and acidic residues" evidence="1">
    <location>
        <begin position="593"/>
        <end position="602"/>
    </location>
</feature>
<dbReference type="PANTHER" id="PTHR21555">
    <property type="entry name" value="SPECIFICALLY ANDROGEN-REGULATED GENE PROTEIN"/>
    <property type="match status" value="1"/>
</dbReference>
<name>A0A3B5QQN9_XIPMA</name>
<dbReference type="Ensembl" id="ENSXMAT00000033652.1">
    <property type="protein sequence ID" value="ENSXMAP00000032911.1"/>
    <property type="gene ID" value="ENSXMAG00000022061.1"/>
</dbReference>
<reference evidence="3" key="1">
    <citation type="submission" date="2012-01" db="EMBL/GenBank/DDBJ databases">
        <authorList>
            <person name="Walter R."/>
            <person name="Schartl M."/>
            <person name="Warren W."/>
        </authorList>
    </citation>
    <scope>NUCLEOTIDE SEQUENCE [LARGE SCALE GENOMIC DNA]</scope>
    <source>
        <strain evidence="3">JP 163 A</strain>
    </source>
</reference>
<organism evidence="2 3">
    <name type="scientific">Xiphophorus maculatus</name>
    <name type="common">Southern platyfish</name>
    <name type="synonym">Platypoecilus maculatus</name>
    <dbReference type="NCBI Taxonomy" id="8083"/>
    <lineage>
        <taxon>Eukaryota</taxon>
        <taxon>Metazoa</taxon>
        <taxon>Chordata</taxon>
        <taxon>Craniata</taxon>
        <taxon>Vertebrata</taxon>
        <taxon>Euteleostomi</taxon>
        <taxon>Actinopterygii</taxon>
        <taxon>Neopterygii</taxon>
        <taxon>Teleostei</taxon>
        <taxon>Neoteleostei</taxon>
        <taxon>Acanthomorphata</taxon>
        <taxon>Ovalentaria</taxon>
        <taxon>Atherinomorphae</taxon>
        <taxon>Cyprinodontiformes</taxon>
        <taxon>Poeciliidae</taxon>
        <taxon>Poeciliinae</taxon>
        <taxon>Xiphophorus</taxon>
    </lineage>
</organism>
<feature type="compositionally biased region" description="Polar residues" evidence="1">
    <location>
        <begin position="608"/>
        <end position="620"/>
    </location>
</feature>
<dbReference type="Pfam" id="PF15385">
    <property type="entry name" value="SARG"/>
    <property type="match status" value="2"/>
</dbReference>
<protein>
    <submittedName>
        <fullName evidence="2">Specifically androgen-regulated gene protein-like</fullName>
    </submittedName>
</protein>
<feature type="compositionally biased region" description="Low complexity" evidence="1">
    <location>
        <begin position="333"/>
        <end position="350"/>
    </location>
</feature>
<dbReference type="OMA" id="HSEPQSW"/>
<dbReference type="GeneID" id="102220260"/>
<proteinExistence type="predicted"/>